<protein>
    <submittedName>
        <fullName evidence="1">Uncharacterized protein</fullName>
    </submittedName>
</protein>
<dbReference type="EMBL" id="CM037614">
    <property type="protein sequence ID" value="KAH8015744.1"/>
    <property type="molecule type" value="Genomic_DNA"/>
</dbReference>
<proteinExistence type="predicted"/>
<sequence length="149" mass="16209">MGTIILNRTVPGTGSQLRPDTVIRDEEGKKIILVDITIPILRNLEDLSQRSAERVGKCTSAKALPPPGVFDQNDIREARHPDDLPPLPHVEPGDPMGPSNGRPISLCSTIHKMYTSCLAAHITDWAIVGELFSRKASYLVKAAMSTTLS</sequence>
<comment type="caution">
    <text evidence="1">The sequence shown here is derived from an EMBL/GenBank/DDBJ whole genome shotgun (WGS) entry which is preliminary data.</text>
</comment>
<accession>A0ACB8G8A1</accession>
<evidence type="ECO:0000313" key="1">
    <source>
        <dbReference type="EMBL" id="KAH8015744.1"/>
    </source>
</evidence>
<gene>
    <name evidence="1" type="ORF">K3G42_008072</name>
</gene>
<name>A0ACB8G8A1_9SAUR</name>
<keyword evidence="2" id="KW-1185">Reference proteome</keyword>
<reference evidence="1" key="1">
    <citation type="submission" date="2021-08" db="EMBL/GenBank/DDBJ databases">
        <title>The first chromosome-level gecko genome reveals the dynamic sex chromosomes of Neotropical dwarf geckos (Sphaerodactylidae: Sphaerodactylus).</title>
        <authorList>
            <person name="Pinto B.J."/>
            <person name="Keating S.E."/>
            <person name="Gamble T."/>
        </authorList>
    </citation>
    <scope>NUCLEOTIDE SEQUENCE</scope>
    <source>
        <strain evidence="1">TG3544</strain>
    </source>
</reference>
<organism evidence="1 2">
    <name type="scientific">Sphaerodactylus townsendi</name>
    <dbReference type="NCBI Taxonomy" id="933632"/>
    <lineage>
        <taxon>Eukaryota</taxon>
        <taxon>Metazoa</taxon>
        <taxon>Chordata</taxon>
        <taxon>Craniata</taxon>
        <taxon>Vertebrata</taxon>
        <taxon>Euteleostomi</taxon>
        <taxon>Lepidosauria</taxon>
        <taxon>Squamata</taxon>
        <taxon>Bifurcata</taxon>
        <taxon>Gekkota</taxon>
        <taxon>Sphaerodactylidae</taxon>
        <taxon>Sphaerodactylus</taxon>
    </lineage>
</organism>
<evidence type="ECO:0000313" key="2">
    <source>
        <dbReference type="Proteomes" id="UP000827872"/>
    </source>
</evidence>
<dbReference type="Proteomes" id="UP000827872">
    <property type="component" value="Linkage Group LG01"/>
</dbReference>